<dbReference type="STRING" id="1121395.SAMN02745215_00818"/>
<accession>A0A1M7SGT6</accession>
<organism evidence="2 3">
    <name type="scientific">Desulfitobacterium chlororespirans DSM 11544</name>
    <dbReference type="NCBI Taxonomy" id="1121395"/>
    <lineage>
        <taxon>Bacteria</taxon>
        <taxon>Bacillati</taxon>
        <taxon>Bacillota</taxon>
        <taxon>Clostridia</taxon>
        <taxon>Eubacteriales</taxon>
        <taxon>Desulfitobacteriaceae</taxon>
        <taxon>Desulfitobacterium</taxon>
    </lineage>
</organism>
<dbReference type="EMBL" id="FRDN01000004">
    <property type="protein sequence ID" value="SHN57650.1"/>
    <property type="molecule type" value="Genomic_DNA"/>
</dbReference>
<reference evidence="3" key="1">
    <citation type="submission" date="2016-12" db="EMBL/GenBank/DDBJ databases">
        <authorList>
            <person name="Varghese N."/>
            <person name="Submissions S."/>
        </authorList>
    </citation>
    <scope>NUCLEOTIDE SEQUENCE [LARGE SCALE GENOMIC DNA]</scope>
    <source>
        <strain evidence="3">DSM 11544</strain>
    </source>
</reference>
<evidence type="ECO:0008006" key="4">
    <source>
        <dbReference type="Google" id="ProtNLM"/>
    </source>
</evidence>
<proteinExistence type="predicted"/>
<feature type="region of interest" description="Disordered" evidence="1">
    <location>
        <begin position="1"/>
        <end position="66"/>
    </location>
</feature>
<evidence type="ECO:0000313" key="2">
    <source>
        <dbReference type="EMBL" id="SHN57650.1"/>
    </source>
</evidence>
<dbReference type="Pfam" id="PF17253">
    <property type="entry name" value="DUF5320"/>
    <property type="match status" value="1"/>
</dbReference>
<name>A0A1M7SGT6_9FIRM</name>
<dbReference type="AlphaFoldDB" id="A0A1M7SGT6"/>
<gene>
    <name evidence="2" type="ORF">SAMN02745215_00818</name>
</gene>
<dbReference type="Proteomes" id="UP000184010">
    <property type="component" value="Unassembled WGS sequence"/>
</dbReference>
<evidence type="ECO:0000313" key="3">
    <source>
        <dbReference type="Proteomes" id="UP000184010"/>
    </source>
</evidence>
<dbReference type="InterPro" id="IPR035205">
    <property type="entry name" value="DUF5320"/>
</dbReference>
<evidence type="ECO:0000256" key="1">
    <source>
        <dbReference type="SAM" id="MobiDB-lite"/>
    </source>
</evidence>
<protein>
    <recommendedName>
        <fullName evidence="4">DUF5320 domain-containing protein</fullName>
    </recommendedName>
</protein>
<sequence length="90" mass="9483">MPGRDGTGPSGVRSMSGRGLGLCSGANAVQPRAGRMGLPGRARRRGLGRGYGSGLAVNPASSKTQKELLQEHRDRLQNRIASIDKQLESL</sequence>
<keyword evidence="3" id="KW-1185">Reference proteome</keyword>
<dbReference type="RefSeq" id="WP_072771394.1">
    <property type="nucleotide sequence ID" value="NZ_FRDN01000004.1"/>
</dbReference>